<evidence type="ECO:0000256" key="5">
    <source>
        <dbReference type="ARBA" id="ARBA00022729"/>
    </source>
</evidence>
<dbReference type="SUPFAM" id="SSF56935">
    <property type="entry name" value="Porins"/>
    <property type="match status" value="1"/>
</dbReference>
<evidence type="ECO:0000256" key="11">
    <source>
        <dbReference type="RuleBase" id="RU003357"/>
    </source>
</evidence>
<dbReference type="RefSeq" id="WP_336557450.1">
    <property type="nucleotide sequence ID" value="NZ_JAYLLN010000010.1"/>
</dbReference>
<dbReference type="PANTHER" id="PTHR30069:SF29">
    <property type="entry name" value="HEMOGLOBIN AND HEMOGLOBIN-HAPTOGLOBIN-BINDING PROTEIN 1-RELATED"/>
    <property type="match status" value="1"/>
</dbReference>
<evidence type="ECO:0000256" key="3">
    <source>
        <dbReference type="ARBA" id="ARBA00022452"/>
    </source>
</evidence>
<dbReference type="InterPro" id="IPR037066">
    <property type="entry name" value="Plug_dom_sf"/>
</dbReference>
<evidence type="ECO:0000256" key="6">
    <source>
        <dbReference type="ARBA" id="ARBA00023077"/>
    </source>
</evidence>
<gene>
    <name evidence="15" type="ORF">VJ786_06180</name>
</gene>
<dbReference type="Proteomes" id="UP001363035">
    <property type="component" value="Unassembled WGS sequence"/>
</dbReference>
<evidence type="ECO:0000256" key="10">
    <source>
        <dbReference type="PROSITE-ProRule" id="PRU01360"/>
    </source>
</evidence>
<feature type="chain" id="PRO_5046473579" evidence="12">
    <location>
        <begin position="27"/>
        <end position="631"/>
    </location>
</feature>
<dbReference type="Pfam" id="PF07715">
    <property type="entry name" value="Plug"/>
    <property type="match status" value="1"/>
</dbReference>
<comment type="similarity">
    <text evidence="10 11">Belongs to the TonB-dependent receptor family.</text>
</comment>
<accession>A0ABU8I435</accession>
<evidence type="ECO:0000259" key="13">
    <source>
        <dbReference type="Pfam" id="PF00593"/>
    </source>
</evidence>
<evidence type="ECO:0000256" key="1">
    <source>
        <dbReference type="ARBA" id="ARBA00004571"/>
    </source>
</evidence>
<dbReference type="InterPro" id="IPR012910">
    <property type="entry name" value="Plug_dom"/>
</dbReference>
<dbReference type="PANTHER" id="PTHR30069">
    <property type="entry name" value="TONB-DEPENDENT OUTER MEMBRANE RECEPTOR"/>
    <property type="match status" value="1"/>
</dbReference>
<dbReference type="Gene3D" id="2.40.170.20">
    <property type="entry name" value="TonB-dependent receptor, beta-barrel domain"/>
    <property type="match status" value="1"/>
</dbReference>
<keyword evidence="5 12" id="KW-0732">Signal</keyword>
<dbReference type="Pfam" id="PF00593">
    <property type="entry name" value="TonB_dep_Rec_b-barrel"/>
    <property type="match status" value="1"/>
</dbReference>
<dbReference type="PROSITE" id="PS52016">
    <property type="entry name" value="TONB_DEPENDENT_REC_3"/>
    <property type="match status" value="1"/>
</dbReference>
<evidence type="ECO:0000313" key="15">
    <source>
        <dbReference type="EMBL" id="MEI5984487.1"/>
    </source>
</evidence>
<keyword evidence="16" id="KW-1185">Reference proteome</keyword>
<evidence type="ECO:0000256" key="7">
    <source>
        <dbReference type="ARBA" id="ARBA00023136"/>
    </source>
</evidence>
<keyword evidence="3 10" id="KW-1134">Transmembrane beta strand</keyword>
<feature type="domain" description="TonB-dependent receptor-like beta-barrel" evidence="13">
    <location>
        <begin position="227"/>
        <end position="602"/>
    </location>
</feature>
<feature type="domain" description="TonB-dependent receptor plug" evidence="14">
    <location>
        <begin position="51"/>
        <end position="156"/>
    </location>
</feature>
<evidence type="ECO:0000259" key="14">
    <source>
        <dbReference type="Pfam" id="PF07715"/>
    </source>
</evidence>
<reference evidence="15 16" key="1">
    <citation type="submission" date="2024-01" db="EMBL/GenBank/DDBJ databases">
        <title>Sphingobacterium tenebrionis sp. nov., a novel endophyte isolated from tenebrio molitor intestines.</title>
        <authorList>
            <person name="Zhang C."/>
        </authorList>
    </citation>
    <scope>NUCLEOTIDE SEQUENCE [LARGE SCALE GENOMIC DNA]</scope>
    <source>
        <strain evidence="15 16">PU5-4</strain>
    </source>
</reference>
<evidence type="ECO:0000256" key="8">
    <source>
        <dbReference type="ARBA" id="ARBA00023170"/>
    </source>
</evidence>
<keyword evidence="7 10" id="KW-0472">Membrane</keyword>
<dbReference type="Gene3D" id="2.170.130.10">
    <property type="entry name" value="TonB-dependent receptor, plug domain"/>
    <property type="match status" value="1"/>
</dbReference>
<keyword evidence="9 10" id="KW-0998">Cell outer membrane</keyword>
<protein>
    <submittedName>
        <fullName evidence="15">TonB-dependent receptor</fullName>
    </submittedName>
</protein>
<evidence type="ECO:0000256" key="4">
    <source>
        <dbReference type="ARBA" id="ARBA00022692"/>
    </source>
</evidence>
<dbReference type="InterPro" id="IPR039426">
    <property type="entry name" value="TonB-dep_rcpt-like"/>
</dbReference>
<sequence>MANLFYMKYASKLLLILSSVPTLLLAQQSQTDSTQLQEVHIQGNRLQIPVSQSSRNIQIISQKEIQSLPSTSINEVLRYAAGVDIRQRGPFGTQADAGIDGGSFDQTILLVNGIKFSDPQTGHHMLNIPVPLEAIERIEILRGPASRIFGINGLTGAINIVTKKADSHSIFAHTYAGSSFENREEEGKKGIYWGKGIQLGGTISTEKQQHQLYLTKENSNGQRYNTASDNEKIYYQNQFQFNDRNALQMMAGYINNEFGANGYYAAPGDKESEEHVETVHYSLASTHQLGNKWFISPRFSHRYNEDDYRYYRNDLSKGRSKHYTHTLSGELNASYKSAYGDLGLGLETRQEKISSSNIGKHERVNFGAYTEFRTSQIKNFLINLGAYVNYNSDYDWQVFPGIDVSYLIGNYWQIAASTGSSQRIPTFTDLYLNQRPANIGNPELVSENAWQHDLTLKFNKDRIAAKAGYFYRDIDNFIDWTRESTAVPYQAMNLGKNQVHGVLVNFNLLQPLGVDQSLRFQVDYNYLDPSIINKTENKILKYGIKSLKHQLVGTLSYEVKEWSFTTANRYLERISGTPYFVSDFRVGYQRNNFRVYGDVQNIFDEEYLEIEAVPLLGRWVTLGVQYNLKFR</sequence>
<dbReference type="InterPro" id="IPR000531">
    <property type="entry name" value="Beta-barrel_TonB"/>
</dbReference>
<proteinExistence type="inferred from homology"/>
<comment type="caution">
    <text evidence="15">The sequence shown here is derived from an EMBL/GenBank/DDBJ whole genome shotgun (WGS) entry which is preliminary data.</text>
</comment>
<keyword evidence="6 11" id="KW-0798">TonB box</keyword>
<organism evidence="15 16">
    <name type="scientific">Sphingobacterium tenebrionis</name>
    <dbReference type="NCBI Taxonomy" id="3111775"/>
    <lineage>
        <taxon>Bacteria</taxon>
        <taxon>Pseudomonadati</taxon>
        <taxon>Bacteroidota</taxon>
        <taxon>Sphingobacteriia</taxon>
        <taxon>Sphingobacteriales</taxon>
        <taxon>Sphingobacteriaceae</taxon>
        <taxon>Sphingobacterium</taxon>
    </lineage>
</organism>
<evidence type="ECO:0000256" key="9">
    <source>
        <dbReference type="ARBA" id="ARBA00023237"/>
    </source>
</evidence>
<dbReference type="InterPro" id="IPR036942">
    <property type="entry name" value="Beta-barrel_TonB_sf"/>
</dbReference>
<comment type="subcellular location">
    <subcellularLocation>
        <location evidence="1 10">Cell outer membrane</location>
        <topology evidence="1 10">Multi-pass membrane protein</topology>
    </subcellularLocation>
</comment>
<evidence type="ECO:0000313" key="16">
    <source>
        <dbReference type="Proteomes" id="UP001363035"/>
    </source>
</evidence>
<keyword evidence="8 15" id="KW-0675">Receptor</keyword>
<keyword evidence="2 10" id="KW-0813">Transport</keyword>
<dbReference type="EMBL" id="JAYLLN010000010">
    <property type="protein sequence ID" value="MEI5984487.1"/>
    <property type="molecule type" value="Genomic_DNA"/>
</dbReference>
<feature type="signal peptide" evidence="12">
    <location>
        <begin position="1"/>
        <end position="26"/>
    </location>
</feature>
<name>A0ABU8I435_9SPHI</name>
<evidence type="ECO:0000256" key="12">
    <source>
        <dbReference type="SAM" id="SignalP"/>
    </source>
</evidence>
<keyword evidence="4 10" id="KW-0812">Transmembrane</keyword>
<evidence type="ECO:0000256" key="2">
    <source>
        <dbReference type="ARBA" id="ARBA00022448"/>
    </source>
</evidence>